<organism evidence="1 2">
    <name type="scientific">Macrolepiota fuliginosa MF-IS2</name>
    <dbReference type="NCBI Taxonomy" id="1400762"/>
    <lineage>
        <taxon>Eukaryota</taxon>
        <taxon>Fungi</taxon>
        <taxon>Dikarya</taxon>
        <taxon>Basidiomycota</taxon>
        <taxon>Agaricomycotina</taxon>
        <taxon>Agaricomycetes</taxon>
        <taxon>Agaricomycetidae</taxon>
        <taxon>Agaricales</taxon>
        <taxon>Agaricineae</taxon>
        <taxon>Agaricaceae</taxon>
        <taxon>Macrolepiota</taxon>
    </lineage>
</organism>
<dbReference type="EMBL" id="MU151125">
    <property type="protein sequence ID" value="KAF9449633.1"/>
    <property type="molecule type" value="Genomic_DNA"/>
</dbReference>
<keyword evidence="2" id="KW-1185">Reference proteome</keyword>
<dbReference type="AlphaFoldDB" id="A0A9P6C5W7"/>
<evidence type="ECO:0000313" key="1">
    <source>
        <dbReference type="EMBL" id="KAF9449633.1"/>
    </source>
</evidence>
<comment type="caution">
    <text evidence="1">The sequence shown here is derived from an EMBL/GenBank/DDBJ whole genome shotgun (WGS) entry which is preliminary data.</text>
</comment>
<evidence type="ECO:0000313" key="2">
    <source>
        <dbReference type="Proteomes" id="UP000807342"/>
    </source>
</evidence>
<sequence length="213" mass="23620">MHKTIQQDFALSYFPQSECSGSLEEDRIVPCCSVIKSRIAQDVPFAPSKHPVPLPPQTEGREKDLCRQNEENLYPLNLRTIVPLSRQLELWSISIVFPVHIHTPFSHIGIIRSSIPITEISAFELFVYLRSLVAEHPPAPDAGVVESTATQNDIVCAQILLEPAGTTSSVQQSLPRDATECHLTFDSDDVWGFEVRRESGYSVIHVASAGDSI</sequence>
<dbReference type="Proteomes" id="UP000807342">
    <property type="component" value="Unassembled WGS sequence"/>
</dbReference>
<reference evidence="1" key="1">
    <citation type="submission" date="2020-11" db="EMBL/GenBank/DDBJ databases">
        <authorList>
            <consortium name="DOE Joint Genome Institute"/>
            <person name="Ahrendt S."/>
            <person name="Riley R."/>
            <person name="Andreopoulos W."/>
            <person name="Labutti K."/>
            <person name="Pangilinan J."/>
            <person name="Ruiz-Duenas F.J."/>
            <person name="Barrasa J.M."/>
            <person name="Sanchez-Garcia M."/>
            <person name="Camarero S."/>
            <person name="Miyauchi S."/>
            <person name="Serrano A."/>
            <person name="Linde D."/>
            <person name="Babiker R."/>
            <person name="Drula E."/>
            <person name="Ayuso-Fernandez I."/>
            <person name="Pacheco R."/>
            <person name="Padilla G."/>
            <person name="Ferreira P."/>
            <person name="Barriuso J."/>
            <person name="Kellner H."/>
            <person name="Castanera R."/>
            <person name="Alfaro M."/>
            <person name="Ramirez L."/>
            <person name="Pisabarro A.G."/>
            <person name="Kuo A."/>
            <person name="Tritt A."/>
            <person name="Lipzen A."/>
            <person name="He G."/>
            <person name="Yan M."/>
            <person name="Ng V."/>
            <person name="Cullen D."/>
            <person name="Martin F."/>
            <person name="Rosso M.-N."/>
            <person name="Henrissat B."/>
            <person name="Hibbett D."/>
            <person name="Martinez A.T."/>
            <person name="Grigoriev I.V."/>
        </authorList>
    </citation>
    <scope>NUCLEOTIDE SEQUENCE</scope>
    <source>
        <strain evidence="1">MF-IS2</strain>
    </source>
</reference>
<gene>
    <name evidence="1" type="ORF">P691DRAFT_758919</name>
</gene>
<accession>A0A9P6C5W7</accession>
<protein>
    <submittedName>
        <fullName evidence="1">Uncharacterized protein</fullName>
    </submittedName>
</protein>
<name>A0A9P6C5W7_9AGAR</name>
<proteinExistence type="predicted"/>